<evidence type="ECO:0000256" key="13">
    <source>
        <dbReference type="SAM" id="Coils"/>
    </source>
</evidence>
<dbReference type="NCBIfam" id="NF004531">
    <property type="entry name" value="PRK05878.1"/>
    <property type="match status" value="1"/>
</dbReference>
<dbReference type="InterPro" id="IPR008279">
    <property type="entry name" value="PEP-util_enz_mobile_dom"/>
</dbReference>
<keyword evidence="13" id="KW-0175">Coiled coil</keyword>
<keyword evidence="10" id="KW-0067">ATP-binding</keyword>
<dbReference type="Proteomes" id="UP000677668">
    <property type="component" value="Chromosome 1"/>
</dbReference>
<dbReference type="RefSeq" id="WP_211421712.1">
    <property type="nucleotide sequence ID" value="NZ_CP072642.1"/>
</dbReference>
<dbReference type="Pfam" id="PF00391">
    <property type="entry name" value="PEP-utilizers"/>
    <property type="match status" value="1"/>
</dbReference>
<dbReference type="InterPro" id="IPR036637">
    <property type="entry name" value="Phosphohistidine_dom_sf"/>
</dbReference>
<evidence type="ECO:0000259" key="15">
    <source>
        <dbReference type="Pfam" id="PF01326"/>
    </source>
</evidence>
<comment type="function">
    <text evidence="2">Catalyzes the reversible phosphorylation of pyruvate and phosphate.</text>
</comment>
<feature type="domain" description="Pyruvate phosphate dikinase AMP/ATP-binding" evidence="15">
    <location>
        <begin position="27"/>
        <end position="64"/>
    </location>
</feature>
<dbReference type="Gene3D" id="1.20.80.30">
    <property type="match status" value="1"/>
</dbReference>
<dbReference type="Gene3D" id="3.20.20.60">
    <property type="entry name" value="Phosphoenolpyruvate-binding domains"/>
    <property type="match status" value="1"/>
</dbReference>
<comment type="similarity">
    <text evidence="3 12">Belongs to the PEP-utilizing enzyme family.</text>
</comment>
<dbReference type="PANTHER" id="PTHR22931">
    <property type="entry name" value="PHOSPHOENOLPYRUVATE DIKINASE-RELATED"/>
    <property type="match status" value="1"/>
</dbReference>
<feature type="domain" description="PEP-utilising enzyme mobile" evidence="14">
    <location>
        <begin position="429"/>
        <end position="508"/>
    </location>
</feature>
<evidence type="ECO:0000256" key="1">
    <source>
        <dbReference type="ARBA" id="ARBA00001946"/>
    </source>
</evidence>
<dbReference type="PANTHER" id="PTHR22931:SF9">
    <property type="entry name" value="PYRUVATE, PHOSPHATE DIKINASE 1, CHLOROPLASTIC"/>
    <property type="match status" value="1"/>
</dbReference>
<keyword evidence="11" id="KW-0460">Magnesium</keyword>
<dbReference type="Pfam" id="PF02896">
    <property type="entry name" value="PEP-utilizers_C"/>
    <property type="match status" value="1"/>
</dbReference>
<dbReference type="PROSITE" id="PS00370">
    <property type="entry name" value="PEP_ENZYMES_PHOS_SITE"/>
    <property type="match status" value="1"/>
</dbReference>
<dbReference type="GO" id="GO:0050242">
    <property type="term" value="F:pyruvate, phosphate dikinase activity"/>
    <property type="evidence" value="ECO:0007669"/>
    <property type="project" value="UniProtKB-EC"/>
</dbReference>
<dbReference type="SUPFAM" id="SSF51621">
    <property type="entry name" value="Phosphoenolpyruvate/pyruvate domain"/>
    <property type="match status" value="1"/>
</dbReference>
<dbReference type="EC" id="2.7.9.1" evidence="4 12"/>
<gene>
    <name evidence="17" type="ORF">J8C05_08025</name>
</gene>
<dbReference type="NCBIfam" id="TIGR01828">
    <property type="entry name" value="pyru_phos_dikin"/>
    <property type="match status" value="1"/>
</dbReference>
<dbReference type="InterPro" id="IPR015813">
    <property type="entry name" value="Pyrv/PenolPyrv_kinase-like_dom"/>
</dbReference>
<evidence type="ECO:0000256" key="3">
    <source>
        <dbReference type="ARBA" id="ARBA00007837"/>
    </source>
</evidence>
<keyword evidence="6 17" id="KW-0808">Transferase</keyword>
<dbReference type="InterPro" id="IPR000121">
    <property type="entry name" value="PEP_util_C"/>
</dbReference>
<evidence type="ECO:0000313" key="17">
    <source>
        <dbReference type="EMBL" id="QUV93320.1"/>
    </source>
</evidence>
<feature type="domain" description="PEP-utilising enzyme C-terminal" evidence="16">
    <location>
        <begin position="523"/>
        <end position="916"/>
    </location>
</feature>
<dbReference type="Gene3D" id="3.50.30.10">
    <property type="entry name" value="Phosphohistidine domain"/>
    <property type="match status" value="1"/>
</dbReference>
<evidence type="ECO:0000259" key="14">
    <source>
        <dbReference type="Pfam" id="PF00391"/>
    </source>
</evidence>
<dbReference type="InterPro" id="IPR018274">
    <property type="entry name" value="PEP_util_AS"/>
</dbReference>
<evidence type="ECO:0000256" key="6">
    <source>
        <dbReference type="ARBA" id="ARBA00022679"/>
    </source>
</evidence>
<evidence type="ECO:0000256" key="11">
    <source>
        <dbReference type="ARBA" id="ARBA00022842"/>
    </source>
</evidence>
<reference evidence="17 18" key="1">
    <citation type="submission" date="2021-03" db="EMBL/GenBank/DDBJ databases">
        <title>Genomic and phenotypic characterization of Chloracidobacterium isolates provides evidence for multiple species.</title>
        <authorList>
            <person name="Saini M.K."/>
            <person name="Costas A.M.G."/>
            <person name="Tank M."/>
            <person name="Bryant D.A."/>
        </authorList>
    </citation>
    <scope>NUCLEOTIDE SEQUENCE [LARGE SCALE GENOMIC DNA]</scope>
    <source>
        <strain evidence="17 18">N</strain>
    </source>
</reference>
<dbReference type="Gene3D" id="1.10.189.10">
    <property type="entry name" value="Pyruvate Phosphate Dikinase, domain 2"/>
    <property type="match status" value="1"/>
</dbReference>
<feature type="coiled-coil region" evidence="13">
    <location>
        <begin position="590"/>
        <end position="627"/>
    </location>
</feature>
<dbReference type="InterPro" id="IPR013815">
    <property type="entry name" value="ATP_grasp_subdomain_1"/>
</dbReference>
<dbReference type="InterPro" id="IPR010121">
    <property type="entry name" value="Pyruvate_phosphate_dikinase"/>
</dbReference>
<comment type="catalytic activity">
    <reaction evidence="12">
        <text>pyruvate + phosphate + ATP = phosphoenolpyruvate + AMP + diphosphate + H(+)</text>
        <dbReference type="Rhea" id="RHEA:10756"/>
        <dbReference type="ChEBI" id="CHEBI:15361"/>
        <dbReference type="ChEBI" id="CHEBI:15378"/>
        <dbReference type="ChEBI" id="CHEBI:30616"/>
        <dbReference type="ChEBI" id="CHEBI:33019"/>
        <dbReference type="ChEBI" id="CHEBI:43474"/>
        <dbReference type="ChEBI" id="CHEBI:58702"/>
        <dbReference type="ChEBI" id="CHEBI:456215"/>
        <dbReference type="EC" id="2.7.9.1"/>
    </reaction>
</comment>
<accession>A0ABX8AY71</accession>
<dbReference type="PIRSF" id="PIRSF000853">
    <property type="entry name" value="PPDK"/>
    <property type="match status" value="1"/>
</dbReference>
<evidence type="ECO:0000256" key="5">
    <source>
        <dbReference type="ARBA" id="ARBA00020138"/>
    </source>
</evidence>
<dbReference type="InterPro" id="IPR040442">
    <property type="entry name" value="Pyrv_kinase-like_dom_sf"/>
</dbReference>
<dbReference type="Pfam" id="PF01326">
    <property type="entry name" value="PPDK_N"/>
    <property type="match status" value="3"/>
</dbReference>
<keyword evidence="18" id="KW-1185">Reference proteome</keyword>
<evidence type="ECO:0000256" key="10">
    <source>
        <dbReference type="ARBA" id="ARBA00022840"/>
    </source>
</evidence>
<keyword evidence="8" id="KW-0547">Nucleotide-binding</keyword>
<evidence type="ECO:0000256" key="2">
    <source>
        <dbReference type="ARBA" id="ARBA00003144"/>
    </source>
</evidence>
<proteinExistence type="inferred from homology"/>
<organism evidence="17 18">
    <name type="scientific">Chloracidobacterium sp. N</name>
    <dbReference type="NCBI Taxonomy" id="2821540"/>
    <lineage>
        <taxon>Bacteria</taxon>
        <taxon>Pseudomonadati</taxon>
        <taxon>Acidobacteriota</taxon>
        <taxon>Terriglobia</taxon>
        <taxon>Terriglobales</taxon>
        <taxon>Acidobacteriaceae</taxon>
        <taxon>Chloracidobacterium</taxon>
        <taxon>Chloracidobacterium aggregatum</taxon>
    </lineage>
</organism>
<evidence type="ECO:0000313" key="18">
    <source>
        <dbReference type="Proteomes" id="UP000677668"/>
    </source>
</evidence>
<keyword evidence="9" id="KW-0418">Kinase</keyword>
<evidence type="ECO:0000259" key="16">
    <source>
        <dbReference type="Pfam" id="PF02896"/>
    </source>
</evidence>
<dbReference type="Gene3D" id="3.30.470.20">
    <property type="entry name" value="ATP-grasp fold, B domain"/>
    <property type="match status" value="1"/>
</dbReference>
<dbReference type="Gene3D" id="3.30.1490.20">
    <property type="entry name" value="ATP-grasp fold, A domain"/>
    <property type="match status" value="1"/>
</dbReference>
<feature type="domain" description="Pyruvate phosphate dikinase AMP/ATP-binding" evidence="15">
    <location>
        <begin position="66"/>
        <end position="309"/>
    </location>
</feature>
<feature type="domain" description="Pyruvate phosphate dikinase AMP/ATP-binding" evidence="15">
    <location>
        <begin position="312"/>
        <end position="360"/>
    </location>
</feature>
<protein>
    <recommendedName>
        <fullName evidence="5 12">Pyruvate, phosphate dikinase</fullName>
        <ecNumber evidence="4 12">2.7.9.1</ecNumber>
    </recommendedName>
</protein>
<evidence type="ECO:0000256" key="4">
    <source>
        <dbReference type="ARBA" id="ARBA00011994"/>
    </source>
</evidence>
<dbReference type="EMBL" id="CP072642">
    <property type="protein sequence ID" value="QUV93320.1"/>
    <property type="molecule type" value="Genomic_DNA"/>
</dbReference>
<evidence type="ECO:0000256" key="7">
    <source>
        <dbReference type="ARBA" id="ARBA00022723"/>
    </source>
</evidence>
<sequence length="923" mass="100458">MIPHAAPHKNVYRFIAGQADGNGAMKDLLGGKGAGLAEMTLAGLPVPPGFTITTAVCHRYYAAGNQLPADVWEEVQAALREVEAAVGKQFGDASNPLLVSVRSGAKFSMPGMMDTVLNLGLNHTTVQGLIAQTGNERFARDAHRRFIQMFGRIVLGIPGERFDHALEALKAERGVRLDTELTAADLQNLVTQFEAIVERETGRSFPTDPYEQLRLAICAVFNSWYGKRAVDYRRLNKIPDDLGTAVNVVAMVFGNMGEDSGTGVAFTRNPATGEPVLFGEYLPNAQGEDVVAGIRTPEKLAALRDRMPAVYEQFREVAARLERHYRDVQDLEFTIERGKLWMLQTRNAKRTGAAAVRIAVDLANEGIISREEAVLRVEPHHLDQLLHPMVDPKAETTVLGKGLPASPGAAAGAIVFDPDVAEKRAHSGERVILVRTETSPEDFHGMVAAQGILTARGGLTSHAAVVARGMGKPCIAGCSDLRLDAEGMHLGGRTLREGDFITLDGTTGRILLGDLPLVEPETGADFETFMRWVDDARQMRVRTNADTPHDAQVARRFGAEGIGLCRTEHMFFEGDRIDTVRQMIMVSGAYQRLTAALGKVNADLERLKGDAEKVAALEAERAALEAELEAPARLFKGALEALLPMQRVDFVGIFEAMDGLPVTIRLLDPPLHEFLPHTDEEIEALAGKLSLPVADVRARVMALREHNPMLGHRGCRLGIAYPEITEMQARAIFEAAVEVTRRGITVLPEVMVPLVGDVNELRAQESIIRRVADEVQQATGVTLTYLVGTMIELPRAALTADKIATVAEFFSFGTNDLTQTTFGFSRDDAGTFLPMYVERKILADDPFQVLDREGVGELLRIGAQKGRAARPTLKVGICGEHGGEPSSVAFCHELGFDYVSCSPYRVPIARLAAAQAALRQRGQ</sequence>
<dbReference type="InterPro" id="IPR002192">
    <property type="entry name" value="PPDK_AMP/ATP-bd"/>
</dbReference>
<dbReference type="PROSITE" id="PS00742">
    <property type="entry name" value="PEP_ENZYMES_2"/>
    <property type="match status" value="1"/>
</dbReference>
<dbReference type="SUPFAM" id="SSF56059">
    <property type="entry name" value="Glutathione synthetase ATP-binding domain-like"/>
    <property type="match status" value="1"/>
</dbReference>
<keyword evidence="7" id="KW-0479">Metal-binding</keyword>
<name>A0ABX8AY71_9BACT</name>
<evidence type="ECO:0000256" key="8">
    <source>
        <dbReference type="ARBA" id="ARBA00022741"/>
    </source>
</evidence>
<evidence type="ECO:0000256" key="12">
    <source>
        <dbReference type="PIRNR" id="PIRNR000853"/>
    </source>
</evidence>
<comment type="cofactor">
    <cofactor evidence="1 12">
        <name>Mg(2+)</name>
        <dbReference type="ChEBI" id="CHEBI:18420"/>
    </cofactor>
</comment>
<keyword evidence="17" id="KW-0670">Pyruvate</keyword>
<evidence type="ECO:0000256" key="9">
    <source>
        <dbReference type="ARBA" id="ARBA00022777"/>
    </source>
</evidence>
<dbReference type="InterPro" id="IPR023151">
    <property type="entry name" value="PEP_util_CS"/>
</dbReference>
<dbReference type="SUPFAM" id="SSF52009">
    <property type="entry name" value="Phosphohistidine domain"/>
    <property type="match status" value="1"/>
</dbReference>